<comment type="caution">
    <text evidence="2">The sequence shown here is derived from an EMBL/GenBank/DDBJ whole genome shotgun (WGS) entry which is preliminary data.</text>
</comment>
<sequence length="61" mass="6132">MSVVRRTAAGALALLTVLVGAAGPAYAAVDDPAQSATPYHVGFPLFRSANMANRKGGGTCI</sequence>
<evidence type="ECO:0000313" key="3">
    <source>
        <dbReference type="Proteomes" id="UP000624325"/>
    </source>
</evidence>
<gene>
    <name evidence="2" type="ORF">Air01nite_26510</name>
</gene>
<evidence type="ECO:0000256" key="1">
    <source>
        <dbReference type="SAM" id="SignalP"/>
    </source>
</evidence>
<organism evidence="2 3">
    <name type="scientific">Asanoa iriomotensis</name>
    <dbReference type="NCBI Taxonomy" id="234613"/>
    <lineage>
        <taxon>Bacteria</taxon>
        <taxon>Bacillati</taxon>
        <taxon>Actinomycetota</taxon>
        <taxon>Actinomycetes</taxon>
        <taxon>Micromonosporales</taxon>
        <taxon>Micromonosporaceae</taxon>
        <taxon>Asanoa</taxon>
    </lineage>
</organism>
<feature type="signal peptide" evidence="1">
    <location>
        <begin position="1"/>
        <end position="27"/>
    </location>
</feature>
<proteinExistence type="predicted"/>
<name>A0ABQ4C197_9ACTN</name>
<reference evidence="2 3" key="1">
    <citation type="submission" date="2021-01" db="EMBL/GenBank/DDBJ databases">
        <title>Whole genome shotgun sequence of Asanoa iriomotensis NBRC 100142.</title>
        <authorList>
            <person name="Komaki H."/>
            <person name="Tamura T."/>
        </authorList>
    </citation>
    <scope>NUCLEOTIDE SEQUENCE [LARGE SCALE GENOMIC DNA]</scope>
    <source>
        <strain evidence="2 3">NBRC 100142</strain>
    </source>
</reference>
<feature type="chain" id="PRO_5047481587" evidence="1">
    <location>
        <begin position="28"/>
        <end position="61"/>
    </location>
</feature>
<dbReference type="RefSeq" id="WP_239090698.1">
    <property type="nucleotide sequence ID" value="NZ_BAAALU010000010.1"/>
</dbReference>
<keyword evidence="3" id="KW-1185">Reference proteome</keyword>
<dbReference type="Proteomes" id="UP000624325">
    <property type="component" value="Unassembled WGS sequence"/>
</dbReference>
<evidence type="ECO:0000313" key="2">
    <source>
        <dbReference type="EMBL" id="GIF56556.1"/>
    </source>
</evidence>
<protein>
    <submittedName>
        <fullName evidence="2">Uncharacterized protein</fullName>
    </submittedName>
</protein>
<dbReference type="EMBL" id="BONC01000015">
    <property type="protein sequence ID" value="GIF56556.1"/>
    <property type="molecule type" value="Genomic_DNA"/>
</dbReference>
<keyword evidence="1" id="KW-0732">Signal</keyword>
<accession>A0ABQ4C197</accession>